<dbReference type="InterPro" id="IPR016084">
    <property type="entry name" value="Haem_Oase-like_multi-hlx"/>
</dbReference>
<name>A0A6L6VJ36_AGRVI</name>
<dbReference type="EMBL" id="WPHR01000038">
    <property type="protein sequence ID" value="MUZ75840.1"/>
    <property type="molecule type" value="Genomic_DNA"/>
</dbReference>
<organism evidence="1 2">
    <name type="scientific">Agrobacterium vitis</name>
    <name type="common">Rhizobium vitis</name>
    <dbReference type="NCBI Taxonomy" id="373"/>
    <lineage>
        <taxon>Bacteria</taxon>
        <taxon>Pseudomonadati</taxon>
        <taxon>Pseudomonadota</taxon>
        <taxon>Alphaproteobacteria</taxon>
        <taxon>Hyphomicrobiales</taxon>
        <taxon>Rhizobiaceae</taxon>
        <taxon>Rhizobium/Agrobacterium group</taxon>
        <taxon>Agrobacterium</taxon>
    </lineage>
</organism>
<evidence type="ECO:0000313" key="2">
    <source>
        <dbReference type="Proteomes" id="UP000477951"/>
    </source>
</evidence>
<comment type="caution">
    <text evidence="1">The sequence shown here is derived from an EMBL/GenBank/DDBJ whole genome shotgun (WGS) entry which is preliminary data.</text>
</comment>
<dbReference type="SMART" id="SM01236">
    <property type="entry name" value="Haem_oxygenase_2"/>
    <property type="match status" value="1"/>
</dbReference>
<gene>
    <name evidence="1" type="ORF">GOZ90_24545</name>
</gene>
<dbReference type="SUPFAM" id="SSF51182">
    <property type="entry name" value="RmlC-like cupins"/>
    <property type="match status" value="1"/>
</dbReference>
<reference evidence="1 2" key="1">
    <citation type="submission" date="2019-12" db="EMBL/GenBank/DDBJ databases">
        <title>Whole-genome sequencing of Allorhizobium vitis.</title>
        <authorList>
            <person name="Gan H.M."/>
            <person name="Szegedi E."/>
            <person name="Burr T."/>
            <person name="Savka M.A."/>
        </authorList>
    </citation>
    <scope>NUCLEOTIDE SEQUENCE [LARGE SCALE GENOMIC DNA]</scope>
    <source>
        <strain evidence="1 2">CG516</strain>
    </source>
</reference>
<dbReference type="RefSeq" id="WP_156616402.1">
    <property type="nucleotide sequence ID" value="NZ_WPHR01000038.1"/>
</dbReference>
<dbReference type="Pfam" id="PF14518">
    <property type="entry name" value="Haem_oxygenas_2"/>
    <property type="match status" value="1"/>
</dbReference>
<dbReference type="Proteomes" id="UP000477951">
    <property type="component" value="Unassembled WGS sequence"/>
</dbReference>
<accession>A0A6L6VJ36</accession>
<evidence type="ECO:0000313" key="1">
    <source>
        <dbReference type="EMBL" id="MUZ75840.1"/>
    </source>
</evidence>
<proteinExistence type="predicted"/>
<dbReference type="InterPro" id="IPR014710">
    <property type="entry name" value="RmlC-like_jellyroll"/>
</dbReference>
<sequence length="472" mass="54213">MNKHNVLAQKIVHSFADPNVAHDALLAFSNSPLCYDSEERYEHRFYGRRLRPHVLKYLDFSKPATSDSISSYSAMAANRALFTMNETEFLYLPTTEHIDKADFDAFYSNDRRAAAAVAIPYLENYLLSFLSDEVQVSGGWTLSRVREYFEDFAKASKETQNLVSADAILSSANPENAARDWLIQLAPDFLIESSPMARYSSGNYGEIGSNLFKIIIDELGYGEFQKKHSTLYESTLSSVGLVNVPHYYWQYYLSSSLLLANYYNMITRNKRNIFRYIGAIYLAETGFITSCRIWRDALKKALPNLDVRYFNEHCHIDIDHSRMAFEGLVAPAIEKYGEFAAQEIVRGFEEARWLGDFSERDFATQIQWKDRATVKKQLHNQIYPQVAKLDSIECQTFTEPRGELSITHSHDEDELCHIVSGEMEFLNGFEKSTILRAGEGIIINHHRLHGALISSDECVYQIYTIKDEKKWV</sequence>
<dbReference type="InterPro" id="IPR011051">
    <property type="entry name" value="RmlC_Cupin_sf"/>
</dbReference>
<dbReference type="AlphaFoldDB" id="A0A6L6VJ36"/>
<dbReference type="Gene3D" id="1.20.910.10">
    <property type="entry name" value="Heme oxygenase-like"/>
    <property type="match status" value="1"/>
</dbReference>
<dbReference type="SUPFAM" id="SSF48613">
    <property type="entry name" value="Heme oxygenase-like"/>
    <property type="match status" value="1"/>
</dbReference>
<dbReference type="Gene3D" id="2.60.120.10">
    <property type="entry name" value="Jelly Rolls"/>
    <property type="match status" value="1"/>
</dbReference>
<protein>
    <submittedName>
        <fullName evidence="1">Cupin</fullName>
    </submittedName>
</protein>